<organism evidence="1 2">
    <name type="scientific">Eretmocerus hayati</name>
    <dbReference type="NCBI Taxonomy" id="131215"/>
    <lineage>
        <taxon>Eukaryota</taxon>
        <taxon>Metazoa</taxon>
        <taxon>Ecdysozoa</taxon>
        <taxon>Arthropoda</taxon>
        <taxon>Hexapoda</taxon>
        <taxon>Insecta</taxon>
        <taxon>Pterygota</taxon>
        <taxon>Neoptera</taxon>
        <taxon>Endopterygota</taxon>
        <taxon>Hymenoptera</taxon>
        <taxon>Apocrita</taxon>
        <taxon>Proctotrupomorpha</taxon>
        <taxon>Chalcidoidea</taxon>
        <taxon>Aphelinidae</taxon>
        <taxon>Aphelininae</taxon>
        <taxon>Eretmocerus</taxon>
    </lineage>
</organism>
<keyword evidence="2" id="KW-1185">Reference proteome</keyword>
<evidence type="ECO:0000313" key="1">
    <source>
        <dbReference type="EMBL" id="KAJ8678784.1"/>
    </source>
</evidence>
<dbReference type="EMBL" id="CM056742">
    <property type="protein sequence ID" value="KAJ8678784.1"/>
    <property type="molecule type" value="Genomic_DNA"/>
</dbReference>
<proteinExistence type="predicted"/>
<protein>
    <submittedName>
        <fullName evidence="1">Uncharacterized protein</fullName>
    </submittedName>
</protein>
<name>A0ACC2P858_9HYME</name>
<reference evidence="1" key="1">
    <citation type="submission" date="2023-04" db="EMBL/GenBank/DDBJ databases">
        <title>A chromosome-level genome assembly of the parasitoid wasp Eretmocerus hayati.</title>
        <authorList>
            <person name="Zhong Y."/>
            <person name="Liu S."/>
            <person name="Liu Y."/>
        </authorList>
    </citation>
    <scope>NUCLEOTIDE SEQUENCE</scope>
    <source>
        <strain evidence="1">ZJU_SS_LIU_2023</strain>
    </source>
</reference>
<dbReference type="Proteomes" id="UP001239111">
    <property type="component" value="Chromosome 2"/>
</dbReference>
<gene>
    <name evidence="1" type="ORF">QAD02_014571</name>
</gene>
<accession>A0ACC2P858</accession>
<sequence length="900" mass="98299">MALPANYKQVAMSTANISTPPNQRVRGSGGGSSGSSKDQSPFIQTPHGHPGFTPQKVGKNAATDSRLPKPPKPPEKPLMPYMRYSRRVWDQVKAQNPELKLWEIGKIIGQMWRDLPEDEKTEFVEDYETEKVEYEKSLKTYHNSPAYLAYIAAKNRGKSALCAAQQGTDERETHERSSGSSKTQAAQDRRIDILPAEDEDDQDDGCSVKKVAYKRYLRNHRLINEIFSDTVVPDVRSVVTTQRMAILRRQVQSLTMHQKKLEAELQQIEEKFEAKKRKFIETSEAFQEELKRHCKPAVDDEIFSKMIERQYELLRRDRQKGTDENRTEGPTSSESTPNSTPTSTPAAVNEESSSEVPDNENIEQKKMEVDKPSDLQKTPSPPSSETKTDAPLPNNVSPTEKSVTSPHQVNDQTQGSESAHGSSQVPCPQTMPSAPVNQQQQPMPSPQQQVSSQQPVALLPPSVSPQGQAAAHSQLPSPGSQSRIPIPPGGAHNQPVPGQQVTNDQPLQSSQIQEAQGGQQQIPNQHQPGLVSGPPGQQQMMPQQSPFLAPQQQVPPMQQIPPQQIPPLQHQMPGSFYHHHLPQHHPQLPQGPGQPQLPHSQQSAPPQSSQNATQQQQPSPAQQHQVPQQQRQPIPPQPQSLSPQQQTAIPPQTSQGSAQAQVPPTQPQPTPVSAGSPYPQQQMHPHQQPAPPGPPQPGKTPPTTAAAAVAAAAVAAANAAASQQMSPSSMPLPGHSVPPHQTAPGAPAIHPPPPNMGYPQQYQPPMGQQTAQNVPLAPRPPHPPYGYPQQQYHQPYGQYSHPYYHQPYSQYPPHAAMGRGPHQHGSHSPHGPHSPHYPPQSPHAEVGPPVNQQSVSNVQSSNASEQPSGTQPYPPQHSADNDRSSGAESQDSQAEPKPTG</sequence>
<evidence type="ECO:0000313" key="2">
    <source>
        <dbReference type="Proteomes" id="UP001239111"/>
    </source>
</evidence>
<comment type="caution">
    <text evidence="1">The sequence shown here is derived from an EMBL/GenBank/DDBJ whole genome shotgun (WGS) entry which is preliminary data.</text>
</comment>